<dbReference type="CDD" id="cd04301">
    <property type="entry name" value="NAT_SF"/>
    <property type="match status" value="1"/>
</dbReference>
<dbReference type="GO" id="GO:0016747">
    <property type="term" value="F:acyltransferase activity, transferring groups other than amino-acyl groups"/>
    <property type="evidence" value="ECO:0007669"/>
    <property type="project" value="InterPro"/>
</dbReference>
<dbReference type="SUPFAM" id="SSF55729">
    <property type="entry name" value="Acyl-CoA N-acyltransferases (Nat)"/>
    <property type="match status" value="2"/>
</dbReference>
<dbReference type="EMBL" id="CP158299">
    <property type="protein sequence ID" value="XBV86108.1"/>
    <property type="molecule type" value="Genomic_DNA"/>
</dbReference>
<dbReference type="InterPro" id="IPR050832">
    <property type="entry name" value="Bact_Acetyltransf"/>
</dbReference>
<evidence type="ECO:0000256" key="2">
    <source>
        <dbReference type="ARBA" id="ARBA00023315"/>
    </source>
</evidence>
<protein>
    <submittedName>
        <fullName evidence="4">GNAT family N-acetyltransferase</fullName>
        <ecNumber evidence="4">2.3.1.-</ecNumber>
    </submittedName>
</protein>
<dbReference type="Gene3D" id="3.40.630.30">
    <property type="match status" value="1"/>
</dbReference>
<keyword evidence="2 4" id="KW-0012">Acyltransferase</keyword>
<feature type="domain" description="N-acetyltransferase" evidence="3">
    <location>
        <begin position="6"/>
        <end position="163"/>
    </location>
</feature>
<evidence type="ECO:0000256" key="1">
    <source>
        <dbReference type="ARBA" id="ARBA00022679"/>
    </source>
</evidence>
<dbReference type="KEGG" id="dsc:ABOD76_07345"/>
<dbReference type="EC" id="2.3.1.-" evidence="4"/>
<dbReference type="InterPro" id="IPR016181">
    <property type="entry name" value="Acyl_CoA_acyltransferase"/>
</dbReference>
<dbReference type="RefSeq" id="WP_350244159.1">
    <property type="nucleotide sequence ID" value="NZ_CP158299.1"/>
</dbReference>
<dbReference type="PANTHER" id="PTHR43877">
    <property type="entry name" value="AMINOALKYLPHOSPHONATE N-ACETYLTRANSFERASE-RELATED-RELATED"/>
    <property type="match status" value="1"/>
</dbReference>
<dbReference type="AlphaFoldDB" id="A0AAU7UCJ9"/>
<evidence type="ECO:0000313" key="4">
    <source>
        <dbReference type="EMBL" id="XBV86108.1"/>
    </source>
</evidence>
<name>A0AAU7UCJ9_9DEIO</name>
<sequence>MTTTSLTLREVRTPDDFAAIAAVLSAADPDWPATPELLQAEDEARDRQLYFTQRVAEQEGRVVGVMHAGHDDFAFEPHRYSGKIVVHPDARRQGVGSALYAEALRVLQAREQQEQLGRLVLRTMLPDSEQTGIHFLKARGFEGVWQRYDLRLHTARVDYGTLDALEPRLQQAGVRLVSLASLAGEPERDRWLWALDWQLFQDVPMGQTLTQRPLEAWVQQELLDPMFRPELSFVALRDGLDDPESGPFIGYTTLMQSPGGFYMIGMTGVRRQDRGLGVARALKLASMRALQQQGGGEIRTYNDAPNVAMRRMNEQLGFELAVIRRRYELTLQTGAVQP</sequence>
<dbReference type="InterPro" id="IPR000182">
    <property type="entry name" value="GNAT_dom"/>
</dbReference>
<keyword evidence="1 4" id="KW-0808">Transferase</keyword>
<reference evidence="4" key="1">
    <citation type="submission" date="2024-06" db="EMBL/GenBank/DDBJ databases">
        <title>Draft Genome Sequence of Deinococcus sonorensis Type Strain KR-87, a Biofilm Producing Representative of the Genus Deinococcus.</title>
        <authorList>
            <person name="Boren L.S."/>
            <person name="Grosso R.A."/>
            <person name="Hugenberg-Cox A.N."/>
            <person name="Hill J.T.E."/>
            <person name="Albert C.M."/>
            <person name="Tuohy J.M."/>
        </authorList>
    </citation>
    <scope>NUCLEOTIDE SEQUENCE</scope>
    <source>
        <strain evidence="4">KR-87</strain>
    </source>
</reference>
<organism evidence="4">
    <name type="scientific">Deinococcus sonorensis KR-87</name>
    <dbReference type="NCBI Taxonomy" id="694439"/>
    <lineage>
        <taxon>Bacteria</taxon>
        <taxon>Thermotogati</taxon>
        <taxon>Deinococcota</taxon>
        <taxon>Deinococci</taxon>
        <taxon>Deinococcales</taxon>
        <taxon>Deinococcaceae</taxon>
        <taxon>Deinococcus</taxon>
    </lineage>
</organism>
<dbReference type="PROSITE" id="PS51186">
    <property type="entry name" value="GNAT"/>
    <property type="match status" value="1"/>
</dbReference>
<gene>
    <name evidence="4" type="ORF">ABOD76_07345</name>
</gene>
<evidence type="ECO:0000259" key="3">
    <source>
        <dbReference type="PROSITE" id="PS51186"/>
    </source>
</evidence>
<dbReference type="Pfam" id="PF00583">
    <property type="entry name" value="Acetyltransf_1"/>
    <property type="match status" value="1"/>
</dbReference>
<accession>A0AAU7UCJ9</accession>
<proteinExistence type="predicted"/>